<reference evidence="2 3" key="1">
    <citation type="submission" date="2019-09" db="EMBL/GenBank/DDBJ databases">
        <title>Genome sequence of Rhodovastum atsumiense, a diverse member of the Acetobacteraceae family of non-sulfur purple photosynthetic bacteria.</title>
        <authorList>
            <person name="Meyer T."/>
            <person name="Kyndt J."/>
        </authorList>
    </citation>
    <scope>NUCLEOTIDE SEQUENCE [LARGE SCALE GENOMIC DNA]</scope>
    <source>
        <strain evidence="2 3">DSM 21279</strain>
    </source>
</reference>
<protein>
    <recommendedName>
        <fullName evidence="4">Phasin family protein</fullName>
    </recommendedName>
</protein>
<dbReference type="RefSeq" id="WP_150038307.1">
    <property type="nucleotide sequence ID" value="NZ_OW485601.1"/>
</dbReference>
<gene>
    <name evidence="2" type="ORF">F1189_00275</name>
</gene>
<proteinExistence type="predicted"/>
<feature type="region of interest" description="Disordered" evidence="1">
    <location>
        <begin position="122"/>
        <end position="144"/>
    </location>
</feature>
<name>A0A5M6J1X0_9PROT</name>
<comment type="caution">
    <text evidence="2">The sequence shown here is derived from an EMBL/GenBank/DDBJ whole genome shotgun (WGS) entry which is preliminary data.</text>
</comment>
<evidence type="ECO:0000313" key="2">
    <source>
        <dbReference type="EMBL" id="KAA5614606.1"/>
    </source>
</evidence>
<evidence type="ECO:0000313" key="3">
    <source>
        <dbReference type="Proteomes" id="UP000325255"/>
    </source>
</evidence>
<dbReference type="EMBL" id="VWPK01000001">
    <property type="protein sequence ID" value="KAA5614606.1"/>
    <property type="molecule type" value="Genomic_DNA"/>
</dbReference>
<evidence type="ECO:0008006" key="4">
    <source>
        <dbReference type="Google" id="ProtNLM"/>
    </source>
</evidence>
<accession>A0A5M6J1X0</accession>
<dbReference type="Proteomes" id="UP000325255">
    <property type="component" value="Unassembled WGS sequence"/>
</dbReference>
<evidence type="ECO:0000256" key="1">
    <source>
        <dbReference type="SAM" id="MobiDB-lite"/>
    </source>
</evidence>
<organism evidence="2 3">
    <name type="scientific">Rhodovastum atsumiense</name>
    <dbReference type="NCBI Taxonomy" id="504468"/>
    <lineage>
        <taxon>Bacteria</taxon>
        <taxon>Pseudomonadati</taxon>
        <taxon>Pseudomonadota</taxon>
        <taxon>Alphaproteobacteria</taxon>
        <taxon>Acetobacterales</taxon>
        <taxon>Acetobacteraceae</taxon>
        <taxon>Rhodovastum</taxon>
    </lineage>
</organism>
<dbReference type="AlphaFoldDB" id="A0A5M6J1X0"/>
<keyword evidence="3" id="KW-1185">Reference proteome</keyword>
<sequence>MPDSVTSSGPAEPNSSAANFLGALFNFSANPALKGQASAFLRTQADVLDTIEPVLLDWFRRRRESIAEANRFVAAFEQSGNSPDLFKAQQEWAAGIFQRLAADVAAYQSTVTRLFESARITEPAASQPAEASRGAIKPLAAKAS</sequence>